<evidence type="ECO:0000259" key="2">
    <source>
        <dbReference type="Pfam" id="PF00593"/>
    </source>
</evidence>
<protein>
    <submittedName>
        <fullName evidence="4">Outer membrane receptor proteins, mostly Fe transport</fullName>
    </submittedName>
</protein>
<evidence type="ECO:0000313" key="4">
    <source>
        <dbReference type="EMBL" id="SFF06356.1"/>
    </source>
</evidence>
<dbReference type="eggNOG" id="COG4771">
    <property type="taxonomic scope" value="Bacteria"/>
</dbReference>
<dbReference type="Proteomes" id="UP000181976">
    <property type="component" value="Unassembled WGS sequence"/>
</dbReference>
<dbReference type="STRING" id="385682.SAMN05444380_1324"/>
<dbReference type="InterPro" id="IPR000531">
    <property type="entry name" value="Beta-barrel_TonB"/>
</dbReference>
<sequence length="772" mass="88694">MIYKFCFFCFYFLVAAVEFTAQNKCIKGRVRQAQNHQPIPDVHIWASRSEQGTITDQSGKFEICLDAHELLIISHAAFVTQRIFIDNNDSITIFLQKKEVITHEVEVKGQRETVLNPALPATSSIQSKDIFRIPMLLGEADVVGALRQLPGIQSVSEGIGGVFVRGGSPGQNSFLLDGMELLNPVHLMGVFSVFNPLITSRAEVFKGHSPVSLRSALSSAISVVSANPLYENQFAKGSIGNIASNLTFALQSKNKKWGVTGGVRRSFLELYREASSLFVDEDNNYFSQSFYRFYDFNGRLVLNHSPGSRFNLSWYMGNDNFSIDNDDVGYDAGTNYSNKALSMQWVKRIGENGLLKVLADYTYTRSDFNGKIIHNPLSFKSWHQKLSLNVEQLKQYRYHTIKYGIGTSNYKTLPQDIYWETLSDTIQSRNIFRNFDITWFVEDTYKPLPKVSLYAGIRGYYYASLGPYKYVDDNYTEEVSAGIIVDHYWLWNSSISLAYAAPRKNHYKIAWTRAVQPRHLAALSTMPLPNDLWMMASPRLKPQLGHQWSVQYEKSRPNYSLMLGVFARIMKNQLLFNMLLDREVLNFEDLFYTGKGRAYGVEFSMNKRAGIFQGAINYTLSKSERSFSDIFNGEWFNDKFDRTHDLTFLINCELSKKWYLSANWTYATGIAMTLPAGRMWIMGSIMNDYDGFNNFRLPPYHRLDISTSFRLKSRTFKESVINFSIINVYNRANPYFLFYHVSKGNNNYDIDIKARQISLFPIMPSLSWKFEF</sequence>
<evidence type="ECO:0000256" key="1">
    <source>
        <dbReference type="RuleBase" id="RU003357"/>
    </source>
</evidence>
<dbReference type="Gene3D" id="2.170.130.10">
    <property type="entry name" value="TonB-dependent receptor, plug domain"/>
    <property type="match status" value="1"/>
</dbReference>
<reference evidence="4 5" key="1">
    <citation type="submission" date="2016-10" db="EMBL/GenBank/DDBJ databases">
        <authorList>
            <person name="de Groot N.N."/>
        </authorList>
    </citation>
    <scope>NUCLEOTIDE SEQUENCE [LARGE SCALE GENOMIC DNA]</scope>
    <source>
        <strain evidence="4 5">DSM 19012</strain>
    </source>
</reference>
<dbReference type="OrthoDB" id="1109243at2"/>
<dbReference type="InterPro" id="IPR008969">
    <property type="entry name" value="CarboxyPept-like_regulatory"/>
</dbReference>
<dbReference type="SUPFAM" id="SSF49464">
    <property type="entry name" value="Carboxypeptidase regulatory domain-like"/>
    <property type="match status" value="1"/>
</dbReference>
<evidence type="ECO:0000259" key="3">
    <source>
        <dbReference type="Pfam" id="PF07715"/>
    </source>
</evidence>
<comment type="subcellular location">
    <subcellularLocation>
        <location evidence="1">Cell outer membrane</location>
    </subcellularLocation>
</comment>
<dbReference type="InParanoid" id="A0A1I2FPH1"/>
<dbReference type="SUPFAM" id="SSF56935">
    <property type="entry name" value="Porins"/>
    <property type="match status" value="1"/>
</dbReference>
<gene>
    <name evidence="4" type="ORF">SAMN05444380_1324</name>
</gene>
<dbReference type="AlphaFoldDB" id="A0A1I2FPH1"/>
<organism evidence="4 5">
    <name type="scientific">Thermophagus xiamenensis</name>
    <dbReference type="NCBI Taxonomy" id="385682"/>
    <lineage>
        <taxon>Bacteria</taxon>
        <taxon>Pseudomonadati</taxon>
        <taxon>Bacteroidota</taxon>
        <taxon>Bacteroidia</taxon>
        <taxon>Marinilabiliales</taxon>
        <taxon>Marinilabiliaceae</taxon>
        <taxon>Thermophagus</taxon>
    </lineage>
</organism>
<dbReference type="RefSeq" id="WP_010528318.1">
    <property type="nucleotide sequence ID" value="NZ_AFSL01000079.1"/>
</dbReference>
<keyword evidence="4" id="KW-0675">Receptor</keyword>
<dbReference type="InterPro" id="IPR037066">
    <property type="entry name" value="Plug_dom_sf"/>
</dbReference>
<dbReference type="InterPro" id="IPR012910">
    <property type="entry name" value="Plug_dom"/>
</dbReference>
<proteinExistence type="inferred from homology"/>
<accession>A0A1I2FPH1</accession>
<dbReference type="Pfam" id="PF13715">
    <property type="entry name" value="CarbopepD_reg_2"/>
    <property type="match status" value="1"/>
</dbReference>
<feature type="domain" description="TonB-dependent receptor plug" evidence="3">
    <location>
        <begin position="138"/>
        <end position="212"/>
    </location>
</feature>
<feature type="domain" description="TonB-dependent receptor-like beta-barrel" evidence="2">
    <location>
        <begin position="279"/>
        <end position="727"/>
    </location>
</feature>
<keyword evidence="1" id="KW-0472">Membrane</keyword>
<name>A0A1I2FPH1_9BACT</name>
<dbReference type="GO" id="GO:0009279">
    <property type="term" value="C:cell outer membrane"/>
    <property type="evidence" value="ECO:0007669"/>
    <property type="project" value="UniProtKB-SubCell"/>
</dbReference>
<dbReference type="Pfam" id="PF00593">
    <property type="entry name" value="TonB_dep_Rec_b-barrel"/>
    <property type="match status" value="1"/>
</dbReference>
<comment type="similarity">
    <text evidence="1">Belongs to the TonB-dependent receptor family.</text>
</comment>
<dbReference type="Pfam" id="PF07715">
    <property type="entry name" value="Plug"/>
    <property type="match status" value="1"/>
</dbReference>
<keyword evidence="1" id="KW-0798">TonB box</keyword>
<dbReference type="EMBL" id="FONA01000032">
    <property type="protein sequence ID" value="SFF06356.1"/>
    <property type="molecule type" value="Genomic_DNA"/>
</dbReference>
<evidence type="ECO:0000313" key="5">
    <source>
        <dbReference type="Proteomes" id="UP000181976"/>
    </source>
</evidence>
<keyword evidence="5" id="KW-1185">Reference proteome</keyword>